<dbReference type="Proteomes" id="UP000178264">
    <property type="component" value="Unassembled WGS sequence"/>
</dbReference>
<keyword evidence="7" id="KW-0573">Peptidoglycan synthesis</keyword>
<evidence type="ECO:0000256" key="14">
    <source>
        <dbReference type="ARBA" id="ARBA00042842"/>
    </source>
</evidence>
<feature type="domain" description="Enolpyruvate transferase" evidence="16">
    <location>
        <begin position="6"/>
        <end position="431"/>
    </location>
</feature>
<keyword evidence="9" id="KW-0961">Cell wall biogenesis/degradation</keyword>
<reference evidence="17 18" key="1">
    <citation type="journal article" date="2016" name="Nat. Commun.">
        <title>Thousands of microbial genomes shed light on interconnected biogeochemical processes in an aquifer system.</title>
        <authorList>
            <person name="Anantharaman K."/>
            <person name="Brown C.T."/>
            <person name="Hug L.A."/>
            <person name="Sharon I."/>
            <person name="Castelle C.J."/>
            <person name="Probst A.J."/>
            <person name="Thomas B.C."/>
            <person name="Singh A."/>
            <person name="Wilkins M.J."/>
            <person name="Karaoz U."/>
            <person name="Brodie E.L."/>
            <person name="Williams K.H."/>
            <person name="Hubbard S.S."/>
            <person name="Banfield J.F."/>
        </authorList>
    </citation>
    <scope>NUCLEOTIDE SEQUENCE [LARGE SCALE GENOMIC DNA]</scope>
</reference>
<dbReference type="GO" id="GO:0008760">
    <property type="term" value="F:UDP-N-acetylglucosamine 1-carboxyvinyltransferase activity"/>
    <property type="evidence" value="ECO:0007669"/>
    <property type="project" value="UniProtKB-EC"/>
</dbReference>
<dbReference type="GO" id="GO:0071555">
    <property type="term" value="P:cell wall organization"/>
    <property type="evidence" value="ECO:0007669"/>
    <property type="project" value="UniProtKB-KW"/>
</dbReference>
<dbReference type="GO" id="GO:0008360">
    <property type="term" value="P:regulation of cell shape"/>
    <property type="evidence" value="ECO:0007669"/>
    <property type="project" value="UniProtKB-KW"/>
</dbReference>
<keyword evidence="3" id="KW-0963">Cytoplasm</keyword>
<name>A0A1F7VE79_9BACT</name>
<dbReference type="Pfam" id="PF00275">
    <property type="entry name" value="EPSP_synthase"/>
    <property type="match status" value="1"/>
</dbReference>
<keyword evidence="4" id="KW-0132">Cell division</keyword>
<dbReference type="SUPFAM" id="SSF55205">
    <property type="entry name" value="EPT/RTPC-like"/>
    <property type="match status" value="1"/>
</dbReference>
<dbReference type="PANTHER" id="PTHR43783">
    <property type="entry name" value="UDP-N-ACETYLGLUCOSAMINE 1-CARBOXYVINYLTRANSFERASE"/>
    <property type="match status" value="1"/>
</dbReference>
<dbReference type="GO" id="GO:0051301">
    <property type="term" value="P:cell division"/>
    <property type="evidence" value="ECO:0007669"/>
    <property type="project" value="UniProtKB-KW"/>
</dbReference>
<comment type="similarity">
    <text evidence="10">Belongs to the EPSP synthase family. MurA subfamily.</text>
</comment>
<dbReference type="AlphaFoldDB" id="A0A1F7VE79"/>
<evidence type="ECO:0000256" key="4">
    <source>
        <dbReference type="ARBA" id="ARBA00022618"/>
    </source>
</evidence>
<dbReference type="GO" id="GO:0005737">
    <property type="term" value="C:cytoplasm"/>
    <property type="evidence" value="ECO:0007669"/>
    <property type="project" value="UniProtKB-SubCell"/>
</dbReference>
<comment type="caution">
    <text evidence="17">The sequence shown here is derived from an EMBL/GenBank/DDBJ whole genome shotgun (WGS) entry which is preliminary data.</text>
</comment>
<proteinExistence type="inferred from homology"/>
<dbReference type="EC" id="2.5.1.7" evidence="11"/>
<dbReference type="InterPro" id="IPR036968">
    <property type="entry name" value="Enolpyruvate_Tfrase_sf"/>
</dbReference>
<organism evidence="17 18">
    <name type="scientific">Candidatus Uhrbacteria bacterium RIFCSPLOWO2_02_FULL_49_11</name>
    <dbReference type="NCBI Taxonomy" id="1802409"/>
    <lineage>
        <taxon>Bacteria</taxon>
        <taxon>Candidatus Uhriibacteriota</taxon>
    </lineage>
</organism>
<evidence type="ECO:0000256" key="3">
    <source>
        <dbReference type="ARBA" id="ARBA00022490"/>
    </source>
</evidence>
<keyword evidence="8" id="KW-0131">Cell cycle</keyword>
<dbReference type="Gene3D" id="3.65.10.10">
    <property type="entry name" value="Enolpyruvate transferase domain"/>
    <property type="match status" value="2"/>
</dbReference>
<keyword evidence="6" id="KW-0133">Cell shape</keyword>
<evidence type="ECO:0000256" key="10">
    <source>
        <dbReference type="ARBA" id="ARBA00038367"/>
    </source>
</evidence>
<dbReference type="InterPro" id="IPR013792">
    <property type="entry name" value="RNA3'P_cycl/enolpyr_Trfase_a/b"/>
</dbReference>
<dbReference type="EMBL" id="MGER01000009">
    <property type="protein sequence ID" value="OGL88840.1"/>
    <property type="molecule type" value="Genomic_DNA"/>
</dbReference>
<evidence type="ECO:0000256" key="7">
    <source>
        <dbReference type="ARBA" id="ARBA00022984"/>
    </source>
</evidence>
<keyword evidence="5" id="KW-0808">Transferase</keyword>
<evidence type="ECO:0000256" key="9">
    <source>
        <dbReference type="ARBA" id="ARBA00023316"/>
    </source>
</evidence>
<comment type="catalytic activity">
    <reaction evidence="15">
        <text>phosphoenolpyruvate + UDP-N-acetyl-alpha-D-glucosamine = UDP-N-acetyl-3-O-(1-carboxyvinyl)-alpha-D-glucosamine + phosphate</text>
        <dbReference type="Rhea" id="RHEA:18681"/>
        <dbReference type="ChEBI" id="CHEBI:43474"/>
        <dbReference type="ChEBI" id="CHEBI:57705"/>
        <dbReference type="ChEBI" id="CHEBI:58702"/>
        <dbReference type="ChEBI" id="CHEBI:68483"/>
        <dbReference type="EC" id="2.5.1.7"/>
    </reaction>
</comment>
<evidence type="ECO:0000256" key="15">
    <source>
        <dbReference type="ARBA" id="ARBA00047527"/>
    </source>
</evidence>
<evidence type="ECO:0000256" key="12">
    <source>
        <dbReference type="ARBA" id="ARBA00039754"/>
    </source>
</evidence>
<protein>
    <recommendedName>
        <fullName evidence="12">UDP-N-acetylglucosamine 1-carboxyvinyltransferase</fullName>
        <ecNumber evidence="11">2.5.1.7</ecNumber>
    </recommendedName>
    <alternativeName>
        <fullName evidence="13">Enoylpyruvate transferase</fullName>
    </alternativeName>
    <alternativeName>
        <fullName evidence="14">UDP-N-acetylglucosamine enolpyruvyl transferase</fullName>
    </alternativeName>
</protein>
<dbReference type="InterPro" id="IPR001986">
    <property type="entry name" value="Enolpyruvate_Tfrase_dom"/>
</dbReference>
<evidence type="ECO:0000313" key="17">
    <source>
        <dbReference type="EMBL" id="OGL88840.1"/>
    </source>
</evidence>
<gene>
    <name evidence="17" type="ORF">A3I42_01170</name>
</gene>
<comment type="subcellular location">
    <subcellularLocation>
        <location evidence="1">Cytoplasm</location>
    </subcellularLocation>
</comment>
<dbReference type="PANTHER" id="PTHR43783:SF1">
    <property type="entry name" value="UDP-N-ACETYLGLUCOSAMINE 1-CARBOXYVINYLTRANSFERASE"/>
    <property type="match status" value="1"/>
</dbReference>
<accession>A0A1F7VE79</accession>
<dbReference type="NCBIfam" id="NF006873">
    <property type="entry name" value="PRK09369.1"/>
    <property type="match status" value="1"/>
</dbReference>
<evidence type="ECO:0000256" key="6">
    <source>
        <dbReference type="ARBA" id="ARBA00022960"/>
    </source>
</evidence>
<sequence length="441" mass="49643">MSTFIVQGGKPLHGIYPISGAKNAAPKLLIASLLTRERCIFHNIPQFSDTFRSIEALTALGAHVKRIKKNTVEIHCKNIVHHEIPLEAMGARQAVLFIGAMLARKGRVRIYPPKGDVIGRRPLNRHLDGIRKLGGVTKTKGDATEISMLIRPKSYRYRFEKNTHCGTENLLLASVFNRGRVILENAAQEPEVDNLIELLNRMGARIKRIAPRTIIITGVKPYLHGAEVTSIPDRLEGVTAITASILTGGSLRVSHLPKKLVLPFADFCTRIGVRLQWKGSTLRVLPFRTPLKPTMITTDWEPGFMTDWQPLATLILAATSRGRSMIHERIYETRWRYLDELKKMGVRYRKFQPAGFTPQDYNFNDEDYRDREPHAAYVWGPTALKAATLRSHDVRAGVDMLLAALAAKGRSVIHDPHNHIDRGYEDIVEKLTKLGADIKRI</sequence>
<evidence type="ECO:0000256" key="8">
    <source>
        <dbReference type="ARBA" id="ARBA00023306"/>
    </source>
</evidence>
<evidence type="ECO:0000256" key="2">
    <source>
        <dbReference type="ARBA" id="ARBA00004752"/>
    </source>
</evidence>
<evidence type="ECO:0000256" key="1">
    <source>
        <dbReference type="ARBA" id="ARBA00004496"/>
    </source>
</evidence>
<dbReference type="GO" id="GO:0009252">
    <property type="term" value="P:peptidoglycan biosynthetic process"/>
    <property type="evidence" value="ECO:0007669"/>
    <property type="project" value="UniProtKB-KW"/>
</dbReference>
<evidence type="ECO:0000259" key="16">
    <source>
        <dbReference type="Pfam" id="PF00275"/>
    </source>
</evidence>
<evidence type="ECO:0000256" key="13">
    <source>
        <dbReference type="ARBA" id="ARBA00042443"/>
    </source>
</evidence>
<evidence type="ECO:0000256" key="11">
    <source>
        <dbReference type="ARBA" id="ARBA00039108"/>
    </source>
</evidence>
<evidence type="ECO:0000313" key="18">
    <source>
        <dbReference type="Proteomes" id="UP000178264"/>
    </source>
</evidence>
<evidence type="ECO:0000256" key="5">
    <source>
        <dbReference type="ARBA" id="ARBA00022679"/>
    </source>
</evidence>
<comment type="pathway">
    <text evidence="2">Cell wall biogenesis; peptidoglycan biosynthesis.</text>
</comment>
<dbReference type="InterPro" id="IPR050068">
    <property type="entry name" value="MurA_subfamily"/>
</dbReference>